<accession>A0A3M8QR44</accession>
<dbReference type="Gene3D" id="3.30.750.44">
    <property type="match status" value="1"/>
</dbReference>
<dbReference type="InterPro" id="IPR055210">
    <property type="entry name" value="CtpA/B_N"/>
</dbReference>
<keyword evidence="3 5" id="KW-0378">Hydrolase</keyword>
<dbReference type="PANTHER" id="PTHR32060:SF30">
    <property type="entry name" value="CARBOXY-TERMINAL PROCESSING PROTEASE CTPA"/>
    <property type="match status" value="1"/>
</dbReference>
<feature type="region of interest" description="Disordered" evidence="6">
    <location>
        <begin position="420"/>
        <end position="439"/>
    </location>
</feature>
<comment type="similarity">
    <text evidence="1 5">Belongs to the peptidase S41A family.</text>
</comment>
<dbReference type="AlphaFoldDB" id="A0A3M8QR44"/>
<dbReference type="Gene3D" id="3.90.226.10">
    <property type="entry name" value="2-enoyl-CoA Hydratase, Chain A, domain 1"/>
    <property type="match status" value="1"/>
</dbReference>
<dbReference type="InterPro" id="IPR005151">
    <property type="entry name" value="Tail-specific_protease"/>
</dbReference>
<dbReference type="GO" id="GO:0007165">
    <property type="term" value="P:signal transduction"/>
    <property type="evidence" value="ECO:0007669"/>
    <property type="project" value="TreeGrafter"/>
</dbReference>
<dbReference type="InterPro" id="IPR036034">
    <property type="entry name" value="PDZ_sf"/>
</dbReference>
<feature type="transmembrane region" description="Helical" evidence="7">
    <location>
        <begin position="12"/>
        <end position="35"/>
    </location>
</feature>
<evidence type="ECO:0000313" key="9">
    <source>
        <dbReference type="EMBL" id="RNF58715.1"/>
    </source>
</evidence>
<feature type="domain" description="PDZ" evidence="8">
    <location>
        <begin position="96"/>
        <end position="162"/>
    </location>
</feature>
<name>A0A3M8QR44_9PROT</name>
<evidence type="ECO:0000256" key="2">
    <source>
        <dbReference type="ARBA" id="ARBA00022670"/>
    </source>
</evidence>
<gene>
    <name evidence="9" type="ORF">EC580_12650</name>
</gene>
<proteinExistence type="inferred from homology"/>
<keyword evidence="7" id="KW-1133">Transmembrane helix</keyword>
<dbReference type="Pfam" id="PF22694">
    <property type="entry name" value="CtpB_N-like"/>
    <property type="match status" value="1"/>
</dbReference>
<dbReference type="Gene3D" id="2.30.42.10">
    <property type="match status" value="1"/>
</dbReference>
<dbReference type="CDD" id="cd06782">
    <property type="entry name" value="cpPDZ_CPP-like"/>
    <property type="match status" value="1"/>
</dbReference>
<dbReference type="InterPro" id="IPR004447">
    <property type="entry name" value="Peptidase_S41A"/>
</dbReference>
<dbReference type="GO" id="GO:0030288">
    <property type="term" value="C:outer membrane-bounded periplasmic space"/>
    <property type="evidence" value="ECO:0007669"/>
    <property type="project" value="TreeGrafter"/>
</dbReference>
<sequence>MPTPHIPRPRPRTLLGVGIGVIIGAGLSFTVAVYADKERSGVPLEEIQTFSQVFGLIKSDYVDPASDKKLMEGAINGMVSALDPHSAYLNPKEFKEMEVFTDGKFGGLGIEVTADHGIIKVVAPIDGTPAAKAGIQPGDLIVKIDGKAVQGMSLQETVDMMRGKPGSKITLTILRPHQNQPLTLTLIRAIIKVQSVRAFLLAPGYGYIRISQFQDNTGAETRRAVEGLEKEAGGHLKGLILDLRNNPGGVLGAGVETANTFLNHGLIVYTKGRIADSDMQFKASGPDYLHGAPLIVLINGGSASAAEIVTGALKDDGRALVLGQRSFGKGSVQTVMPLSNGGALKLTTALYFTPAGCSIQSQGIVPNVEVQPANAQLRALDGDLLKESELHGVLKAPSECAKLTPQYTLALPAGAEAKAPTALTQSEKQDAEAALSESITQKPDLAKDYQLREALAILQDKQVPVQVGKETVEERIPLPKAVGQ</sequence>
<dbReference type="NCBIfam" id="TIGR00225">
    <property type="entry name" value="prc"/>
    <property type="match status" value="1"/>
</dbReference>
<dbReference type="FunFam" id="2.30.42.10:FF:000063">
    <property type="entry name" value="Peptidase, S41 family"/>
    <property type="match status" value="1"/>
</dbReference>
<dbReference type="SMART" id="SM00245">
    <property type="entry name" value="TSPc"/>
    <property type="match status" value="1"/>
</dbReference>
<keyword evidence="4 5" id="KW-0720">Serine protease</keyword>
<dbReference type="EMBL" id="RIZI01000190">
    <property type="protein sequence ID" value="RNF58715.1"/>
    <property type="molecule type" value="Genomic_DNA"/>
</dbReference>
<comment type="caution">
    <text evidence="9">The sequence shown here is derived from an EMBL/GenBank/DDBJ whole genome shotgun (WGS) entry which is preliminary data.</text>
</comment>
<dbReference type="SMART" id="SM00228">
    <property type="entry name" value="PDZ"/>
    <property type="match status" value="1"/>
</dbReference>
<evidence type="ECO:0000256" key="4">
    <source>
        <dbReference type="ARBA" id="ARBA00022825"/>
    </source>
</evidence>
<dbReference type="PROSITE" id="PS50106">
    <property type="entry name" value="PDZ"/>
    <property type="match status" value="1"/>
</dbReference>
<keyword evidence="7" id="KW-0472">Membrane</keyword>
<dbReference type="Pfam" id="PF17820">
    <property type="entry name" value="PDZ_6"/>
    <property type="match status" value="1"/>
</dbReference>
<evidence type="ECO:0000256" key="6">
    <source>
        <dbReference type="SAM" id="MobiDB-lite"/>
    </source>
</evidence>
<dbReference type="RefSeq" id="WP_123105640.1">
    <property type="nucleotide sequence ID" value="NZ_CP127527.1"/>
</dbReference>
<dbReference type="OrthoDB" id="5287938at2"/>
<dbReference type="SUPFAM" id="SSF52096">
    <property type="entry name" value="ClpP/crotonase"/>
    <property type="match status" value="1"/>
</dbReference>
<keyword evidence="2 5" id="KW-0645">Protease</keyword>
<dbReference type="SUPFAM" id="SSF50156">
    <property type="entry name" value="PDZ domain-like"/>
    <property type="match status" value="1"/>
</dbReference>
<dbReference type="GO" id="GO:0006508">
    <property type="term" value="P:proteolysis"/>
    <property type="evidence" value="ECO:0007669"/>
    <property type="project" value="UniProtKB-KW"/>
</dbReference>
<evidence type="ECO:0000256" key="3">
    <source>
        <dbReference type="ARBA" id="ARBA00022801"/>
    </source>
</evidence>
<dbReference type="InterPro" id="IPR041489">
    <property type="entry name" value="PDZ_6"/>
</dbReference>
<evidence type="ECO:0000259" key="8">
    <source>
        <dbReference type="PROSITE" id="PS50106"/>
    </source>
</evidence>
<dbReference type="PANTHER" id="PTHR32060">
    <property type="entry name" value="TAIL-SPECIFIC PROTEASE"/>
    <property type="match status" value="1"/>
</dbReference>
<evidence type="ECO:0000256" key="7">
    <source>
        <dbReference type="SAM" id="Phobius"/>
    </source>
</evidence>
<organism evidence="9">
    <name type="scientific">Acidithiobacillus sulfuriphilus</name>
    <dbReference type="NCBI Taxonomy" id="1867749"/>
    <lineage>
        <taxon>Bacteria</taxon>
        <taxon>Pseudomonadati</taxon>
        <taxon>Pseudomonadota</taxon>
        <taxon>Acidithiobacillia</taxon>
        <taxon>Acidithiobacillales</taxon>
        <taxon>Acidithiobacillaceae</taxon>
        <taxon>Acidithiobacillus</taxon>
    </lineage>
</organism>
<protein>
    <submittedName>
        <fullName evidence="9">S41 family peptidase</fullName>
    </submittedName>
</protein>
<dbReference type="GO" id="GO:0004175">
    <property type="term" value="F:endopeptidase activity"/>
    <property type="evidence" value="ECO:0007669"/>
    <property type="project" value="TreeGrafter"/>
</dbReference>
<reference evidence="9" key="1">
    <citation type="submission" date="2018-10" db="EMBL/GenBank/DDBJ databases">
        <title>Acidithiobacillus sulfuriphilus sp. nov.: an extremely acidophilic sulfur-oxidizing chemolithotroph isolated from a neutral pH environment.</title>
        <authorList>
            <person name="Falagan C."/>
            <person name="Moya-Beltran A."/>
            <person name="Quatrini R."/>
            <person name="Johnson D.B."/>
        </authorList>
    </citation>
    <scope>NUCLEOTIDE SEQUENCE [LARGE SCALE GENOMIC DNA]</scope>
    <source>
        <strain evidence="9">CJ-2</strain>
    </source>
</reference>
<keyword evidence="7" id="KW-0812">Transmembrane</keyword>
<dbReference type="Pfam" id="PF03572">
    <property type="entry name" value="Peptidase_S41"/>
    <property type="match status" value="1"/>
</dbReference>
<dbReference type="InterPro" id="IPR001478">
    <property type="entry name" value="PDZ"/>
</dbReference>
<evidence type="ECO:0000256" key="5">
    <source>
        <dbReference type="RuleBase" id="RU004404"/>
    </source>
</evidence>
<evidence type="ECO:0000256" key="1">
    <source>
        <dbReference type="ARBA" id="ARBA00009179"/>
    </source>
</evidence>
<dbReference type="CDD" id="cd07560">
    <property type="entry name" value="Peptidase_S41_CPP"/>
    <property type="match status" value="1"/>
</dbReference>
<dbReference type="InterPro" id="IPR029045">
    <property type="entry name" value="ClpP/crotonase-like_dom_sf"/>
</dbReference>
<dbReference type="GO" id="GO:0008236">
    <property type="term" value="F:serine-type peptidase activity"/>
    <property type="evidence" value="ECO:0007669"/>
    <property type="project" value="UniProtKB-KW"/>
</dbReference>